<dbReference type="EMBL" id="ML995486">
    <property type="protein sequence ID" value="KAF2141879.1"/>
    <property type="molecule type" value="Genomic_DNA"/>
</dbReference>
<dbReference type="SUPFAM" id="SSF52075">
    <property type="entry name" value="Outer arm dynein light chain 1"/>
    <property type="match status" value="1"/>
</dbReference>
<dbReference type="AlphaFoldDB" id="A0A6A6BCE8"/>
<organism evidence="4 5">
    <name type="scientific">Aplosporella prunicola CBS 121167</name>
    <dbReference type="NCBI Taxonomy" id="1176127"/>
    <lineage>
        <taxon>Eukaryota</taxon>
        <taxon>Fungi</taxon>
        <taxon>Dikarya</taxon>
        <taxon>Ascomycota</taxon>
        <taxon>Pezizomycotina</taxon>
        <taxon>Dothideomycetes</taxon>
        <taxon>Dothideomycetes incertae sedis</taxon>
        <taxon>Botryosphaeriales</taxon>
        <taxon>Aplosporellaceae</taxon>
        <taxon>Aplosporella</taxon>
    </lineage>
</organism>
<dbReference type="Proteomes" id="UP000799438">
    <property type="component" value="Unassembled WGS sequence"/>
</dbReference>
<keyword evidence="5" id="KW-1185">Reference proteome</keyword>
<dbReference type="SMART" id="SM00369">
    <property type="entry name" value="LRR_TYP"/>
    <property type="match status" value="2"/>
</dbReference>
<dbReference type="PROSITE" id="PS51450">
    <property type="entry name" value="LRR"/>
    <property type="match status" value="1"/>
</dbReference>
<dbReference type="GO" id="GO:0005737">
    <property type="term" value="C:cytoplasm"/>
    <property type="evidence" value="ECO:0007669"/>
    <property type="project" value="TreeGrafter"/>
</dbReference>
<evidence type="ECO:0000313" key="5">
    <source>
        <dbReference type="Proteomes" id="UP000799438"/>
    </source>
</evidence>
<dbReference type="Pfam" id="PF12799">
    <property type="entry name" value="LRR_4"/>
    <property type="match status" value="1"/>
</dbReference>
<dbReference type="InterPro" id="IPR032675">
    <property type="entry name" value="LRR_dom_sf"/>
</dbReference>
<evidence type="ECO:0000256" key="1">
    <source>
        <dbReference type="ARBA" id="ARBA00022614"/>
    </source>
</evidence>
<dbReference type="InterPro" id="IPR001611">
    <property type="entry name" value="Leu-rich_rpt"/>
</dbReference>
<evidence type="ECO:0000256" key="3">
    <source>
        <dbReference type="SAM" id="MobiDB-lite"/>
    </source>
</evidence>
<keyword evidence="1" id="KW-0433">Leucine-rich repeat</keyword>
<gene>
    <name evidence="4" type="ORF">K452DRAFT_271736</name>
</gene>
<keyword evidence="2" id="KW-0677">Repeat</keyword>
<dbReference type="InterPro" id="IPR003591">
    <property type="entry name" value="Leu-rich_rpt_typical-subtyp"/>
</dbReference>
<name>A0A6A6BCE8_9PEZI</name>
<dbReference type="InterPro" id="IPR050216">
    <property type="entry name" value="LRR_domain-containing"/>
</dbReference>
<reference evidence="4" key="1">
    <citation type="journal article" date="2020" name="Stud. Mycol.">
        <title>101 Dothideomycetes genomes: a test case for predicting lifestyles and emergence of pathogens.</title>
        <authorList>
            <person name="Haridas S."/>
            <person name="Albert R."/>
            <person name="Binder M."/>
            <person name="Bloem J."/>
            <person name="Labutti K."/>
            <person name="Salamov A."/>
            <person name="Andreopoulos B."/>
            <person name="Baker S."/>
            <person name="Barry K."/>
            <person name="Bills G."/>
            <person name="Bluhm B."/>
            <person name="Cannon C."/>
            <person name="Castanera R."/>
            <person name="Culley D."/>
            <person name="Daum C."/>
            <person name="Ezra D."/>
            <person name="Gonzalez J."/>
            <person name="Henrissat B."/>
            <person name="Kuo A."/>
            <person name="Liang C."/>
            <person name="Lipzen A."/>
            <person name="Lutzoni F."/>
            <person name="Magnuson J."/>
            <person name="Mondo S."/>
            <person name="Nolan M."/>
            <person name="Ohm R."/>
            <person name="Pangilinan J."/>
            <person name="Park H.-J."/>
            <person name="Ramirez L."/>
            <person name="Alfaro M."/>
            <person name="Sun H."/>
            <person name="Tritt A."/>
            <person name="Yoshinaga Y."/>
            <person name="Zwiers L.-H."/>
            <person name="Turgeon B."/>
            <person name="Goodwin S."/>
            <person name="Spatafora J."/>
            <person name="Crous P."/>
            <person name="Grigoriev I."/>
        </authorList>
    </citation>
    <scope>NUCLEOTIDE SEQUENCE</scope>
    <source>
        <strain evidence="4">CBS 121167</strain>
    </source>
</reference>
<proteinExistence type="predicted"/>
<dbReference type="InterPro" id="IPR025875">
    <property type="entry name" value="Leu-rich_rpt_4"/>
</dbReference>
<dbReference type="RefSeq" id="XP_033397591.1">
    <property type="nucleotide sequence ID" value="XM_033539051.1"/>
</dbReference>
<evidence type="ECO:0000256" key="2">
    <source>
        <dbReference type="ARBA" id="ARBA00022737"/>
    </source>
</evidence>
<dbReference type="GeneID" id="54296547"/>
<dbReference type="PANTHER" id="PTHR48051">
    <property type="match status" value="1"/>
</dbReference>
<protein>
    <submittedName>
        <fullName evidence="4">Uncharacterized protein</fullName>
    </submittedName>
</protein>
<evidence type="ECO:0000313" key="4">
    <source>
        <dbReference type="EMBL" id="KAF2141879.1"/>
    </source>
</evidence>
<dbReference type="PANTHER" id="PTHR48051:SF1">
    <property type="entry name" value="RAS SUPPRESSOR PROTEIN 1"/>
    <property type="match status" value="1"/>
</dbReference>
<sequence>MSREPSLPLAFDFDEPPSSPPPLPHTYSRKRTRSYSHHDPGTSSDPVMFSSDDAPEDVENYSTPDRRKRQYTGAWWAHGHRSKSLRTETKAELSRNVDSGVWLNSDSSDDSLIERLAAAATTHDPHFKVMSAEHMVANAKVQECIEEGDEKVDLSGLQLRNITGDIIQPLEQMIRHPHFGSEAPTEDQYEALTASLQVFLSNNLLRSLPGELWHLKNLTVLSLRNNQLTEIPPAIANLKNLKELNLAGNKLRWLPWELFQLITPRGNLSRLTVTPNPFVHAIELEEGILEIPNDAKGLQKEVTRLKEKISTSEDATIKNQAAWKLKLFETMLQHMQRREIPETPPHSYDDSGYRELRPWRAWKQYPVFFASTPVARMEFDGSLARGSPQRPSQVLSNDSHFPWPSLDYSPAEDLRDIPSTRVPSLFELSLRTASRCARPKDLRDLLPPDSPDPVLRAIDETVKASDNGGQHCSVCHKEYVLPRAEWLEYWHYVPDSLVCSANECYLPFLRKACSWGCAKAVKGGELFDEDYA</sequence>
<accession>A0A6A6BCE8</accession>
<dbReference type="OrthoDB" id="1517790at2759"/>
<feature type="region of interest" description="Disordered" evidence="3">
    <location>
        <begin position="1"/>
        <end position="65"/>
    </location>
</feature>
<dbReference type="Gene3D" id="3.80.10.10">
    <property type="entry name" value="Ribonuclease Inhibitor"/>
    <property type="match status" value="1"/>
</dbReference>